<evidence type="ECO:0000259" key="12">
    <source>
        <dbReference type="Pfam" id="PF04101"/>
    </source>
</evidence>
<evidence type="ECO:0000259" key="11">
    <source>
        <dbReference type="Pfam" id="PF03033"/>
    </source>
</evidence>
<keyword evidence="9 10" id="KW-0961">Cell wall biogenesis/degradation</keyword>
<keyword evidence="8 10" id="KW-0131">Cell cycle</keyword>
<keyword evidence="5 10" id="KW-0133">Cell shape</keyword>
<feature type="domain" description="Glycosyltransferase family 28 N-terminal" evidence="11">
    <location>
        <begin position="5"/>
        <end position="144"/>
    </location>
</feature>
<protein>
    <recommendedName>
        <fullName evidence="10">UDP-N-acetylglucosamine--N-acetylmuramyl-(pentapeptide) pyrophosphoryl-undecaprenol N-acetylglucosamine transferase</fullName>
        <ecNumber evidence="10">2.4.1.227</ecNumber>
    </recommendedName>
    <alternativeName>
        <fullName evidence="10">Undecaprenyl-PP-MurNAc-pentapeptide-UDPGlcNAc GlcNAc transferase</fullName>
    </alternativeName>
</protein>
<gene>
    <name evidence="10 13" type="primary">murG</name>
    <name evidence="13" type="ORF">CL176_08150</name>
</gene>
<dbReference type="Proteomes" id="UP000263232">
    <property type="component" value="Chromosome"/>
</dbReference>
<proteinExistence type="inferred from homology"/>
<evidence type="ECO:0000256" key="6">
    <source>
        <dbReference type="ARBA" id="ARBA00022984"/>
    </source>
</evidence>
<keyword evidence="1 10" id="KW-1003">Cell membrane</keyword>
<dbReference type="SUPFAM" id="SSF53756">
    <property type="entry name" value="UDP-Glycosyltransferase/glycogen phosphorylase"/>
    <property type="match status" value="1"/>
</dbReference>
<feature type="binding site" evidence="10">
    <location>
        <position position="126"/>
    </location>
    <ligand>
        <name>UDP-N-acetyl-alpha-D-glucosamine</name>
        <dbReference type="ChEBI" id="CHEBI:57705"/>
    </ligand>
</feature>
<evidence type="ECO:0000256" key="5">
    <source>
        <dbReference type="ARBA" id="ARBA00022960"/>
    </source>
</evidence>
<feature type="binding site" evidence="10">
    <location>
        <position position="258"/>
    </location>
    <ligand>
        <name>UDP-N-acetyl-alpha-D-glucosamine</name>
        <dbReference type="ChEBI" id="CHEBI:57705"/>
    </ligand>
</feature>
<dbReference type="UniPathway" id="UPA00219"/>
<evidence type="ECO:0000256" key="1">
    <source>
        <dbReference type="ARBA" id="ARBA00022475"/>
    </source>
</evidence>
<comment type="similarity">
    <text evidence="10">Belongs to the glycosyltransferase 28 family. MurG subfamily.</text>
</comment>
<keyword evidence="2 10" id="KW-0132">Cell division</keyword>
<dbReference type="GO" id="GO:0050511">
    <property type="term" value="F:undecaprenyldiphospho-muramoylpentapeptide beta-N-acetylglucosaminyltransferase activity"/>
    <property type="evidence" value="ECO:0007669"/>
    <property type="project" value="UniProtKB-UniRule"/>
</dbReference>
<keyword evidence="6 10" id="KW-0573">Peptidoglycan synthesis</keyword>
<dbReference type="Pfam" id="PF04101">
    <property type="entry name" value="Glyco_tran_28_C"/>
    <property type="match status" value="1"/>
</dbReference>
<reference evidence="13 14" key="1">
    <citation type="submission" date="2017-09" db="EMBL/GenBank/DDBJ databases">
        <title>Complete genome sequence of Oxytococcus suis strain ZY16052.</title>
        <authorList>
            <person name="Li F."/>
        </authorList>
    </citation>
    <scope>NUCLEOTIDE SEQUENCE [LARGE SCALE GENOMIC DNA]</scope>
    <source>
        <strain evidence="13 14">ZY16052</strain>
    </source>
</reference>
<evidence type="ECO:0000256" key="3">
    <source>
        <dbReference type="ARBA" id="ARBA00022676"/>
    </source>
</evidence>
<comment type="function">
    <text evidence="10">Cell wall formation. Catalyzes the transfer of a GlcNAc subunit on undecaprenyl-pyrophosphoryl-MurNAc-pentapeptide (lipid intermediate I) to form undecaprenyl-pyrophosphoryl-MurNAc-(pentapeptide)GlcNAc (lipid intermediate II).</text>
</comment>
<dbReference type="InterPro" id="IPR004276">
    <property type="entry name" value="GlycoTrans_28_N"/>
</dbReference>
<evidence type="ECO:0000256" key="10">
    <source>
        <dbReference type="HAMAP-Rule" id="MF_00033"/>
    </source>
</evidence>
<evidence type="ECO:0000313" key="14">
    <source>
        <dbReference type="Proteomes" id="UP000263232"/>
    </source>
</evidence>
<comment type="catalytic activity">
    <reaction evidence="10">
        <text>Mur2Ac(oyl-L-Ala-gamma-D-Glu-L-Lys-D-Ala-D-Ala)-di-trans,octa-cis-undecaprenyl diphosphate + UDP-N-acetyl-alpha-D-glucosamine = beta-D-GlcNAc-(1-&gt;4)-Mur2Ac(oyl-L-Ala-gamma-D-Glu-L-Lys-D-Ala-D-Ala)-di-trans,octa-cis-undecaprenyl diphosphate + UDP + H(+)</text>
        <dbReference type="Rhea" id="RHEA:23192"/>
        <dbReference type="ChEBI" id="CHEBI:15378"/>
        <dbReference type="ChEBI" id="CHEBI:57705"/>
        <dbReference type="ChEBI" id="CHEBI:58223"/>
        <dbReference type="ChEBI" id="CHEBI:60032"/>
        <dbReference type="ChEBI" id="CHEBI:60033"/>
        <dbReference type="EC" id="2.4.1.227"/>
    </reaction>
</comment>
<feature type="binding site" evidence="10">
    <location>
        <position position="303"/>
    </location>
    <ligand>
        <name>UDP-N-acetyl-alpha-D-glucosamine</name>
        <dbReference type="ChEBI" id="CHEBI:57705"/>
    </ligand>
</feature>
<feature type="binding site" evidence="10">
    <location>
        <begin position="12"/>
        <end position="14"/>
    </location>
    <ligand>
        <name>UDP-N-acetyl-alpha-D-glucosamine</name>
        <dbReference type="ChEBI" id="CHEBI:57705"/>
    </ligand>
</feature>
<evidence type="ECO:0000256" key="9">
    <source>
        <dbReference type="ARBA" id="ARBA00023316"/>
    </source>
</evidence>
<comment type="caution">
    <text evidence="10">Lacks conserved residue(s) required for the propagation of feature annotation.</text>
</comment>
<dbReference type="EMBL" id="CP023434">
    <property type="protein sequence ID" value="AXY25971.1"/>
    <property type="molecule type" value="Genomic_DNA"/>
</dbReference>
<dbReference type="NCBIfam" id="TIGR01133">
    <property type="entry name" value="murG"/>
    <property type="match status" value="1"/>
</dbReference>
<dbReference type="GO" id="GO:0005886">
    <property type="term" value="C:plasma membrane"/>
    <property type="evidence" value="ECO:0007669"/>
    <property type="project" value="UniProtKB-SubCell"/>
</dbReference>
<dbReference type="InterPro" id="IPR006009">
    <property type="entry name" value="GlcNAc_MurG"/>
</dbReference>
<sequence>MIQRIILSGGGTGGHIYPALSIYHRLKELNPQLECLYIGSQTGLEADIVTKANIPFEAIQIQGLKRSLSLENLKAIWYMNSSTRKVKRLIREFQPDVVVGTGGYVCAPVLYAAAQSGYPTLIHEQNSIPGLTNKFLSRYVDRIGICFQEAASGFEKVSHKVRLTGNPRGQEVVNYPMDSEILSKQYGLSDSLPTVLIFGGSRGAPAINQAAIQIIENLQGAPYQVIIGTGNVHYDDIMLELKQKHREIPDNVRILPYIENMPAVFGALDLVVCRSGATTLTELTALGLASILVPSPYVTSNHQYHNAMALVDKGAAVLIEEADLSAEKLLEQVNRLMSQPEAIAQMGQQAKTLGIVDATDRIIEVLNEIAE</sequence>
<dbReference type="AlphaFoldDB" id="A0A347WLL4"/>
<keyword evidence="7 10" id="KW-0472">Membrane</keyword>
<dbReference type="InterPro" id="IPR007235">
    <property type="entry name" value="Glyco_trans_28_C"/>
</dbReference>
<evidence type="ECO:0000256" key="7">
    <source>
        <dbReference type="ARBA" id="ARBA00023136"/>
    </source>
</evidence>
<name>A0A347WLL4_9LACT</name>
<keyword evidence="3 10" id="KW-0328">Glycosyltransferase</keyword>
<evidence type="ECO:0000256" key="4">
    <source>
        <dbReference type="ARBA" id="ARBA00022679"/>
    </source>
</evidence>
<dbReference type="OrthoDB" id="9808936at2"/>
<dbReference type="GO" id="GO:0005975">
    <property type="term" value="P:carbohydrate metabolic process"/>
    <property type="evidence" value="ECO:0007669"/>
    <property type="project" value="InterPro"/>
</dbReference>
<accession>A0A347WLL4</accession>
<dbReference type="GO" id="GO:0009252">
    <property type="term" value="P:peptidoglycan biosynthetic process"/>
    <property type="evidence" value="ECO:0007669"/>
    <property type="project" value="UniProtKB-UniRule"/>
</dbReference>
<dbReference type="HAMAP" id="MF_00033">
    <property type="entry name" value="MurG"/>
    <property type="match status" value="1"/>
</dbReference>
<dbReference type="RefSeq" id="WP_118990871.1">
    <property type="nucleotide sequence ID" value="NZ_CP023434.1"/>
</dbReference>
<organism evidence="13 14">
    <name type="scientific">Suicoccus acidiformans</name>
    <dbReference type="NCBI Taxonomy" id="2036206"/>
    <lineage>
        <taxon>Bacteria</taxon>
        <taxon>Bacillati</taxon>
        <taxon>Bacillota</taxon>
        <taxon>Bacilli</taxon>
        <taxon>Lactobacillales</taxon>
        <taxon>Aerococcaceae</taxon>
        <taxon>Suicoccus</taxon>
    </lineage>
</organism>
<comment type="subcellular location">
    <subcellularLocation>
        <location evidence="10">Cell membrane</location>
        <topology evidence="10">Peripheral membrane protein</topology>
        <orientation evidence="10">Cytoplasmic side</orientation>
    </subcellularLocation>
</comment>
<dbReference type="PANTHER" id="PTHR21015">
    <property type="entry name" value="UDP-N-ACETYLGLUCOSAMINE--N-ACETYLMURAMYL-(PENTAPEPTIDE) PYROPHOSPHORYL-UNDECAPRENOL N-ACETYLGLUCOSAMINE TRANSFERASE 1"/>
    <property type="match status" value="1"/>
</dbReference>
<dbReference type="PANTHER" id="PTHR21015:SF22">
    <property type="entry name" value="GLYCOSYLTRANSFERASE"/>
    <property type="match status" value="1"/>
</dbReference>
<dbReference type="Gene3D" id="3.40.50.2000">
    <property type="entry name" value="Glycogen Phosphorylase B"/>
    <property type="match status" value="2"/>
</dbReference>
<keyword evidence="4 10" id="KW-0808">Transferase</keyword>
<dbReference type="EC" id="2.4.1.227" evidence="10"/>
<feature type="domain" description="Glycosyl transferase family 28 C-terminal" evidence="12">
    <location>
        <begin position="194"/>
        <end position="361"/>
    </location>
</feature>
<evidence type="ECO:0000313" key="13">
    <source>
        <dbReference type="EMBL" id="AXY25971.1"/>
    </source>
</evidence>
<dbReference type="GO" id="GO:0071555">
    <property type="term" value="P:cell wall organization"/>
    <property type="evidence" value="ECO:0007669"/>
    <property type="project" value="UniProtKB-KW"/>
</dbReference>
<dbReference type="CDD" id="cd03785">
    <property type="entry name" value="GT28_MurG"/>
    <property type="match status" value="1"/>
</dbReference>
<dbReference type="GO" id="GO:0008360">
    <property type="term" value="P:regulation of cell shape"/>
    <property type="evidence" value="ECO:0007669"/>
    <property type="project" value="UniProtKB-KW"/>
</dbReference>
<keyword evidence="14" id="KW-1185">Reference proteome</keyword>
<dbReference type="KEGG" id="abae:CL176_08150"/>
<dbReference type="Pfam" id="PF03033">
    <property type="entry name" value="Glyco_transf_28"/>
    <property type="match status" value="1"/>
</dbReference>
<dbReference type="GO" id="GO:0051301">
    <property type="term" value="P:cell division"/>
    <property type="evidence" value="ECO:0007669"/>
    <property type="project" value="UniProtKB-KW"/>
</dbReference>
<evidence type="ECO:0000256" key="2">
    <source>
        <dbReference type="ARBA" id="ARBA00022618"/>
    </source>
</evidence>
<comment type="pathway">
    <text evidence="10">Cell wall biogenesis; peptidoglycan biosynthesis.</text>
</comment>
<evidence type="ECO:0000256" key="8">
    <source>
        <dbReference type="ARBA" id="ARBA00023306"/>
    </source>
</evidence>
<feature type="binding site" evidence="10">
    <location>
        <position position="201"/>
    </location>
    <ligand>
        <name>UDP-N-acetyl-alpha-D-glucosamine</name>
        <dbReference type="ChEBI" id="CHEBI:57705"/>
    </ligand>
</feature>